<keyword evidence="6" id="KW-0472">Membrane</keyword>
<evidence type="ECO:0000256" key="6">
    <source>
        <dbReference type="ARBA" id="ARBA00023136"/>
    </source>
</evidence>
<evidence type="ECO:0000256" key="3">
    <source>
        <dbReference type="ARBA" id="ARBA00022475"/>
    </source>
</evidence>
<keyword evidence="5" id="KW-0777">Teichoic acid biosynthesis</keyword>
<dbReference type="Gene3D" id="3.40.50.11820">
    <property type="match status" value="1"/>
</dbReference>
<dbReference type="InterPro" id="IPR001173">
    <property type="entry name" value="Glyco_trans_2-like"/>
</dbReference>
<evidence type="ECO:0000256" key="1">
    <source>
        <dbReference type="ARBA" id="ARBA00004202"/>
    </source>
</evidence>
<evidence type="ECO:0000256" key="2">
    <source>
        <dbReference type="ARBA" id="ARBA00010488"/>
    </source>
</evidence>
<dbReference type="PANTHER" id="PTHR37316">
    <property type="entry name" value="TEICHOIC ACID GLYCEROL-PHOSPHATE PRIMASE"/>
    <property type="match status" value="1"/>
</dbReference>
<reference evidence="8 9" key="1">
    <citation type="submission" date="2020-09" db="EMBL/GenBank/DDBJ databases">
        <title>A novel species.</title>
        <authorList>
            <person name="Gao J."/>
        </authorList>
    </citation>
    <scope>NUCLEOTIDE SEQUENCE [LARGE SCALE GENOMIC DNA]</scope>
    <source>
        <strain evidence="8 9">CRXT-Y-14</strain>
    </source>
</reference>
<dbReference type="InterPro" id="IPR029044">
    <property type="entry name" value="Nucleotide-diphossugar_trans"/>
</dbReference>
<dbReference type="SUPFAM" id="SSF53756">
    <property type="entry name" value="UDP-Glycosyltransferase/glycogen phosphorylase"/>
    <property type="match status" value="1"/>
</dbReference>
<dbReference type="GO" id="GO:0005886">
    <property type="term" value="C:plasma membrane"/>
    <property type="evidence" value="ECO:0007669"/>
    <property type="project" value="UniProtKB-SubCell"/>
</dbReference>
<dbReference type="CDD" id="cd00761">
    <property type="entry name" value="Glyco_tranf_GTA_type"/>
    <property type="match status" value="1"/>
</dbReference>
<comment type="subcellular location">
    <subcellularLocation>
        <location evidence="1">Cell membrane</location>
        <topology evidence="1">Peripheral membrane protein</topology>
    </subcellularLocation>
</comment>
<dbReference type="GO" id="GO:0047355">
    <property type="term" value="F:CDP-glycerol glycerophosphotransferase activity"/>
    <property type="evidence" value="ECO:0007669"/>
    <property type="project" value="InterPro"/>
</dbReference>
<dbReference type="GO" id="GO:0019350">
    <property type="term" value="P:teichoic acid biosynthetic process"/>
    <property type="evidence" value="ECO:0007669"/>
    <property type="project" value="UniProtKB-KW"/>
</dbReference>
<dbReference type="PANTHER" id="PTHR37316:SF3">
    <property type="entry name" value="TEICHOIC ACID GLYCEROL-PHOSPHATE TRANSFERASE"/>
    <property type="match status" value="1"/>
</dbReference>
<dbReference type="EMBL" id="CP061281">
    <property type="protein sequence ID" value="QNS05904.1"/>
    <property type="molecule type" value="Genomic_DNA"/>
</dbReference>
<keyword evidence="4 8" id="KW-0808">Transferase</keyword>
<dbReference type="KEGG" id="sxn:IAG42_21500"/>
<evidence type="ECO:0000313" key="9">
    <source>
        <dbReference type="Proteomes" id="UP000516428"/>
    </source>
</evidence>
<comment type="similarity">
    <text evidence="2">Belongs to the CDP-glycerol glycerophosphotransferase family.</text>
</comment>
<dbReference type="SUPFAM" id="SSF53448">
    <property type="entry name" value="Nucleotide-diphospho-sugar transferases"/>
    <property type="match status" value="1"/>
</dbReference>
<dbReference type="InterPro" id="IPR043149">
    <property type="entry name" value="TagF_N"/>
</dbReference>
<dbReference type="InterPro" id="IPR051612">
    <property type="entry name" value="Teichoic_Acid_Biosynth"/>
</dbReference>
<evidence type="ECO:0000256" key="4">
    <source>
        <dbReference type="ARBA" id="ARBA00022679"/>
    </source>
</evidence>
<evidence type="ECO:0000259" key="7">
    <source>
        <dbReference type="Pfam" id="PF00535"/>
    </source>
</evidence>
<evidence type="ECO:0000313" key="8">
    <source>
        <dbReference type="EMBL" id="QNS05904.1"/>
    </source>
</evidence>
<dbReference type="Pfam" id="PF00535">
    <property type="entry name" value="Glycos_transf_2"/>
    <property type="match status" value="1"/>
</dbReference>
<gene>
    <name evidence="8" type="ORF">IAG42_21500</name>
</gene>
<dbReference type="Proteomes" id="UP000516428">
    <property type="component" value="Chromosome"/>
</dbReference>
<protein>
    <submittedName>
        <fullName evidence="8">CDP-glycerol glycerophosphotransferase family protein</fullName>
    </submittedName>
</protein>
<feature type="domain" description="Glycosyltransferase 2-like" evidence="7">
    <location>
        <begin position="11"/>
        <end position="173"/>
    </location>
</feature>
<dbReference type="AlphaFoldDB" id="A0A7H1BAZ9"/>
<evidence type="ECO:0000256" key="5">
    <source>
        <dbReference type="ARBA" id="ARBA00022944"/>
    </source>
</evidence>
<dbReference type="InterPro" id="IPR043148">
    <property type="entry name" value="TagF_C"/>
</dbReference>
<sequence length="1154" mass="128894">MPHTPRLPRLSVVVPVYNVEDDLADCLASIAAQTVQDLEVVLVDDGSTDGSAALARAFAAKDPRFRYVRQDNAGLSAARNTGVRYSDPHVPYLTFVDSDDVVPHDAYERMIASLERTGSDFATGNVWRLTERGRSQAWQYKWLTRRRERTHITRDPQLLSDRVAWNKVFRRSFWDRHAFTFPEGKLYEDTPVMIPAHFLAEQVDVLADHVYYWRVREGSITRRRTDVKGVRDRIAACDHVSRFLADRFPDRPELKRTYDASCLRDDFVYFLDGLPMGGPAYRQAFLDDTAAFLRRADPDIADGLPLHLRVKWHLVRERRLDDLLRLLSFERRNGTACHVQGTLRRTAAYPGLPRLPEVLTRVGKDELPVVARVHETAWGPDGKLRISGYAYVKNLPAERPAQSVKTGLLRAEGSRRQVRRVPTRSVSDPLATVNSRQELHSYDQSGFTMTIDPDKLKIRGRHRPGTWQLGVLLAGHGLVRRAALRALDGAAQQHLVRDLGDGTRLVVAHAKGRLALKIVAPTALADDHHANGGDLVLAGRLHGGAEPRSLRLTHKHSGTEFSYPVTCAGGRFLVRVTLADLAGVPEPEHRAPKEVEPPHGDRWQVNLVLPDGSARSVAAALDLPPGRYAAGGREVCATANDQGQLVIELTRQPIADTAGWASDGTLVVTGTACERSWRAPEFVLRHSSTTEEVTAPVARGGDRFRAVLAPERLWEGRWYAFLREADDRHGDGMPVRVLASVGAALPEHRPRSAREFAVDRRFGDRLLIEAGPSLAPGDRGAYRRHRLRTEFYPAQRRLPLREAVLYVDGDSPRAVHAELVRRGTEVEHLWVTRDGRTRVPAAARGVEEFSADWYAALARCRRIVTAHQLPDFFERRAGQTVVQTWDGAPLKRIGTDLTGSLYADHDQLALLPVLSRQWDVLVAPSRWSTPHLTRALAYDGEVLPAGSPRNDLLFTTPDDRAKRVELLRRELGIDAGKKIVLYAPTYRDHLTHSPGRFRHDPAFDFAAAERALAADHVLLVRKHPSATGRLRGARAPFVRDVTDLPSAGELLLLADVLVTDYSSLAFDFAHTGRPILFHTYDLEHYRDTVRGFYVDLEKHAPGPLLPTTTSVIAALRDLDRVAARHAKAYAAFRDAYCDLDDGGAAARVADRLLR</sequence>
<keyword evidence="3" id="KW-1003">Cell membrane</keyword>
<dbReference type="RefSeq" id="WP_188338591.1">
    <property type="nucleotide sequence ID" value="NZ_CP061281.1"/>
</dbReference>
<dbReference type="Pfam" id="PF04464">
    <property type="entry name" value="Glyphos_transf"/>
    <property type="match status" value="1"/>
</dbReference>
<name>A0A7H1BAZ9_9ACTN</name>
<dbReference type="Gene3D" id="3.40.50.12580">
    <property type="match status" value="1"/>
</dbReference>
<dbReference type="InterPro" id="IPR007554">
    <property type="entry name" value="Glycerophosphate_synth"/>
</dbReference>
<keyword evidence="9" id="KW-1185">Reference proteome</keyword>
<dbReference type="Gene3D" id="3.90.550.10">
    <property type="entry name" value="Spore Coat Polysaccharide Biosynthesis Protein SpsA, Chain A"/>
    <property type="match status" value="1"/>
</dbReference>
<proteinExistence type="inferred from homology"/>
<organism evidence="8 9">
    <name type="scientific">Streptomyces xanthii</name>
    <dbReference type="NCBI Taxonomy" id="2768069"/>
    <lineage>
        <taxon>Bacteria</taxon>
        <taxon>Bacillati</taxon>
        <taxon>Actinomycetota</taxon>
        <taxon>Actinomycetes</taxon>
        <taxon>Kitasatosporales</taxon>
        <taxon>Streptomycetaceae</taxon>
        <taxon>Streptomyces</taxon>
    </lineage>
</organism>
<accession>A0A7H1BAZ9</accession>